<dbReference type="GO" id="GO:0035556">
    <property type="term" value="P:intracellular signal transduction"/>
    <property type="evidence" value="ECO:0007669"/>
    <property type="project" value="InterPro"/>
</dbReference>
<protein>
    <recommendedName>
        <fullName evidence="9">SMP-LTD domain-containing protein</fullName>
    </recommendedName>
</protein>
<evidence type="ECO:0000256" key="4">
    <source>
        <dbReference type="ARBA" id="ARBA00023121"/>
    </source>
</evidence>
<feature type="domain" description="SMP-LTD" evidence="7">
    <location>
        <begin position="352"/>
        <end position="543"/>
    </location>
</feature>
<evidence type="ECO:0000259" key="6">
    <source>
        <dbReference type="PROSITE" id="PS50186"/>
    </source>
</evidence>
<evidence type="ECO:0000256" key="3">
    <source>
        <dbReference type="ARBA" id="ARBA00023055"/>
    </source>
</evidence>
<dbReference type="CDD" id="cd04371">
    <property type="entry name" value="DEP"/>
    <property type="match status" value="1"/>
</dbReference>
<dbReference type="CDD" id="cd21669">
    <property type="entry name" value="SMP_SF"/>
    <property type="match status" value="1"/>
</dbReference>
<sequence length="876" mass="98454">METPSKSLHSPESASIVTPTRKEFGRLASKRFISSVFGSPNSTEWADAQHLARNARRDKLRKPLELSNGDVFGLTLRMMSEMEFTTLSTAVAFYSKCFSGKALVNWAMEQEFRDQTFRDEADALFLGNELLIRGIIQPVARDKSPTAGNFKTLMATAIPGAGLGKAWKTFRGGEWTYRIKVRTRAELIAACFGNSTQEEKDHIRECVGKMKTLRALIDGNLSDSDSDDEDEQEARAFVKMEELTTAMKNAFTWNGYLGMPYRAFASFLESIEESITDFFSTLGPHVLVAFTSLLFTVWIQNFVLACVFAVTFMRHIMWVDEHQREKMADAVRSDQLRKFQRVRGDPSVNRHGVETCDWWSSIWDHMWHGWAEGWMNRLVRAQLEWLFETTDFAFISKIELSEFKFGSAGPCFKHARTYTGVDGEMVVEKDLDWQTQDFSVLISALFGKPGVAVPIPIRLRLTDVRVEGHLRLIFTWMRATGGPYVRSLRVSFIGLPKYSFAIKALGAINLAEISTIDGAVRKALDEYFRTSLCEPEGYFWDVKEWWNESADAEQVIDPAELITPVLMKDIERIWRRQPRSASVEIRVMPNFVELDSSGKNLLLKKKYLDGERCRMYITVGHGRRRVVTKAHHMVKHAEAEDENCPMPTWDSAGFSRLDSTEETIDGQLSFILLSESIDANAAKATASKLFRISRKVVAVAKIDDLTTFKGGDVHNIELTLLGARSMRPVGVLHLRLRVNVLNQNLKVDNTATGGAVGTLKQQVQRLNTTIGASTGKAFDVSRKGATMCFGCLPKLTHKFRQKSAASMGNESDDDDFGVELHPLPAHIGDDGAIDDFGALEQDIIVPGDEFYANLDAKILARDSPPLSPTSSSYRKI</sequence>
<dbReference type="EMBL" id="HBFF01000511">
    <property type="protein sequence ID" value="CAD8727487.1"/>
    <property type="molecule type" value="Transcribed_RNA"/>
</dbReference>
<dbReference type="PANTHER" id="PTHR47042">
    <property type="entry name" value="C2 DOMAIN-CONTAINING PROTEIN-LIKE"/>
    <property type="match status" value="1"/>
</dbReference>
<dbReference type="GO" id="GO:0008289">
    <property type="term" value="F:lipid binding"/>
    <property type="evidence" value="ECO:0007669"/>
    <property type="project" value="UniProtKB-KW"/>
</dbReference>
<dbReference type="PROSITE" id="PS51847">
    <property type="entry name" value="SMP"/>
    <property type="match status" value="1"/>
</dbReference>
<name>A0A6T5SQ13_9CHLO</name>
<reference evidence="8" key="1">
    <citation type="submission" date="2021-01" db="EMBL/GenBank/DDBJ databases">
        <authorList>
            <person name="Corre E."/>
            <person name="Pelletier E."/>
            <person name="Niang G."/>
            <person name="Scheremetjew M."/>
            <person name="Finn R."/>
            <person name="Kale V."/>
            <person name="Holt S."/>
            <person name="Cochrane G."/>
            <person name="Meng A."/>
            <person name="Brown T."/>
            <person name="Cohen L."/>
        </authorList>
    </citation>
    <scope>NUCLEOTIDE SEQUENCE</scope>
    <source>
        <strain evidence="8">Clade-D-RCC2573</strain>
    </source>
</reference>
<keyword evidence="2" id="KW-0813">Transport</keyword>
<dbReference type="Gene3D" id="1.10.10.10">
    <property type="entry name" value="Winged helix-like DNA-binding domain superfamily/Winged helix DNA-binding domain"/>
    <property type="match status" value="1"/>
</dbReference>
<evidence type="ECO:0000256" key="1">
    <source>
        <dbReference type="ARBA" id="ARBA00004370"/>
    </source>
</evidence>
<dbReference type="SUPFAM" id="SSF46785">
    <property type="entry name" value="Winged helix' DNA-binding domain"/>
    <property type="match status" value="1"/>
</dbReference>
<evidence type="ECO:0000313" key="8">
    <source>
        <dbReference type="EMBL" id="CAD8727487.1"/>
    </source>
</evidence>
<dbReference type="GO" id="GO:0006869">
    <property type="term" value="P:lipid transport"/>
    <property type="evidence" value="ECO:0007669"/>
    <property type="project" value="UniProtKB-KW"/>
</dbReference>
<dbReference type="InterPro" id="IPR031468">
    <property type="entry name" value="SMP_LBD"/>
</dbReference>
<evidence type="ECO:0000256" key="5">
    <source>
        <dbReference type="ARBA" id="ARBA00023136"/>
    </source>
</evidence>
<dbReference type="PROSITE" id="PS50186">
    <property type="entry name" value="DEP"/>
    <property type="match status" value="1"/>
</dbReference>
<keyword evidence="5" id="KW-0472">Membrane</keyword>
<dbReference type="InterPro" id="IPR036388">
    <property type="entry name" value="WH-like_DNA-bd_sf"/>
</dbReference>
<dbReference type="InterPro" id="IPR000591">
    <property type="entry name" value="DEP_dom"/>
</dbReference>
<feature type="domain" description="DEP" evidence="6">
    <location>
        <begin position="78"/>
        <end position="172"/>
    </location>
</feature>
<dbReference type="GO" id="GO:0016020">
    <property type="term" value="C:membrane"/>
    <property type="evidence" value="ECO:0007669"/>
    <property type="project" value="UniProtKB-SubCell"/>
</dbReference>
<evidence type="ECO:0000259" key="7">
    <source>
        <dbReference type="PROSITE" id="PS51847"/>
    </source>
</evidence>
<accession>A0A6T5SQ13</accession>
<evidence type="ECO:0008006" key="9">
    <source>
        <dbReference type="Google" id="ProtNLM"/>
    </source>
</evidence>
<proteinExistence type="predicted"/>
<dbReference type="InterPro" id="IPR036390">
    <property type="entry name" value="WH_DNA-bd_sf"/>
</dbReference>
<keyword evidence="4" id="KW-0446">Lipid-binding</keyword>
<dbReference type="AlphaFoldDB" id="A0A6T5SQ13"/>
<gene>
    <name evidence="8" type="ORF">OMED0936_LOCUS404</name>
</gene>
<organism evidence="8">
    <name type="scientific">Ostreococcus mediterraneus</name>
    <dbReference type="NCBI Taxonomy" id="1486918"/>
    <lineage>
        <taxon>Eukaryota</taxon>
        <taxon>Viridiplantae</taxon>
        <taxon>Chlorophyta</taxon>
        <taxon>Mamiellophyceae</taxon>
        <taxon>Mamiellales</taxon>
        <taxon>Bathycoccaceae</taxon>
        <taxon>Ostreococcus</taxon>
    </lineage>
</organism>
<comment type="subcellular location">
    <subcellularLocation>
        <location evidence="1">Membrane</location>
    </subcellularLocation>
</comment>
<dbReference type="InterPro" id="IPR052847">
    <property type="entry name" value="Ext_Synaptotagmin/KAHRP-like"/>
</dbReference>
<evidence type="ECO:0000256" key="2">
    <source>
        <dbReference type="ARBA" id="ARBA00022448"/>
    </source>
</evidence>
<keyword evidence="3" id="KW-0445">Lipid transport</keyword>
<dbReference type="PANTHER" id="PTHR47042:SF4">
    <property type="entry name" value="OS02G0313700 PROTEIN"/>
    <property type="match status" value="1"/>
</dbReference>